<feature type="chain" id="PRO_5009524636" description="Outer membrane protein beta-barrel domain-containing protein" evidence="1">
    <location>
        <begin position="36"/>
        <end position="193"/>
    </location>
</feature>
<evidence type="ECO:0008006" key="4">
    <source>
        <dbReference type="Google" id="ProtNLM"/>
    </source>
</evidence>
<organism evidence="2 3">
    <name type="scientific">Candidatus Lambdaproteobacteria bacterium RIFOXYD2_FULL_50_16</name>
    <dbReference type="NCBI Taxonomy" id="1817772"/>
    <lineage>
        <taxon>Bacteria</taxon>
        <taxon>Pseudomonadati</taxon>
        <taxon>Pseudomonadota</taxon>
        <taxon>Candidatus Lambdaproteobacteria</taxon>
    </lineage>
</organism>
<protein>
    <recommendedName>
        <fullName evidence="4">Outer membrane protein beta-barrel domain-containing protein</fullName>
    </recommendedName>
</protein>
<feature type="signal peptide" evidence="1">
    <location>
        <begin position="1"/>
        <end position="35"/>
    </location>
</feature>
<gene>
    <name evidence="2" type="ORF">A2527_06795</name>
</gene>
<evidence type="ECO:0000313" key="2">
    <source>
        <dbReference type="EMBL" id="OGG95534.1"/>
    </source>
</evidence>
<accession>A0A1F6GBQ9</accession>
<keyword evidence="1" id="KW-0732">Signal</keyword>
<comment type="caution">
    <text evidence="2">The sequence shown here is derived from an EMBL/GenBank/DDBJ whole genome shotgun (WGS) entry which is preliminary data.</text>
</comment>
<proteinExistence type="predicted"/>
<name>A0A1F6GBQ9_9PROT</name>
<dbReference type="AlphaFoldDB" id="A0A1F6GBQ9"/>
<dbReference type="EMBL" id="MFNE01000020">
    <property type="protein sequence ID" value="OGG95534.1"/>
    <property type="molecule type" value="Genomic_DNA"/>
</dbReference>
<evidence type="ECO:0000256" key="1">
    <source>
        <dbReference type="SAM" id="SignalP"/>
    </source>
</evidence>
<sequence length="193" mass="20374">MRISRKYIGGFPMFQKFAALVLAAFGLFAFSPVQAATDQTGNVPLPILESSYQPNFVGSLVMGTLSPTDGDSGSLIGAELSLDCPIFQPSTGLIRQQVSYATYSQNSVTVSLIELNPHWVTEVSTGFFVGGGPGLGLATASVTGGSSKSYFEIGLGASAFYKMDSLQFGGEWRQMSAGDLNNSRMLLKAGLAF</sequence>
<dbReference type="Proteomes" id="UP000178449">
    <property type="component" value="Unassembled WGS sequence"/>
</dbReference>
<evidence type="ECO:0000313" key="3">
    <source>
        <dbReference type="Proteomes" id="UP000178449"/>
    </source>
</evidence>
<reference evidence="2 3" key="1">
    <citation type="journal article" date="2016" name="Nat. Commun.">
        <title>Thousands of microbial genomes shed light on interconnected biogeochemical processes in an aquifer system.</title>
        <authorList>
            <person name="Anantharaman K."/>
            <person name="Brown C.T."/>
            <person name="Hug L.A."/>
            <person name="Sharon I."/>
            <person name="Castelle C.J."/>
            <person name="Probst A.J."/>
            <person name="Thomas B.C."/>
            <person name="Singh A."/>
            <person name="Wilkins M.J."/>
            <person name="Karaoz U."/>
            <person name="Brodie E.L."/>
            <person name="Williams K.H."/>
            <person name="Hubbard S.S."/>
            <person name="Banfield J.F."/>
        </authorList>
    </citation>
    <scope>NUCLEOTIDE SEQUENCE [LARGE SCALE GENOMIC DNA]</scope>
</reference>